<dbReference type="OrthoDB" id="7005926at2"/>
<dbReference type="SUPFAM" id="SSF46785">
    <property type="entry name" value="Winged helix' DNA-binding domain"/>
    <property type="match status" value="2"/>
</dbReference>
<organism evidence="7 8">
    <name type="scientific">Phreatobacter stygius</name>
    <dbReference type="NCBI Taxonomy" id="1940610"/>
    <lineage>
        <taxon>Bacteria</taxon>
        <taxon>Pseudomonadati</taxon>
        <taxon>Pseudomonadota</taxon>
        <taxon>Alphaproteobacteria</taxon>
        <taxon>Hyphomicrobiales</taxon>
        <taxon>Phreatobacteraceae</taxon>
        <taxon>Phreatobacter</taxon>
    </lineage>
</organism>
<dbReference type="GO" id="GO:0003677">
    <property type="term" value="F:DNA binding"/>
    <property type="evidence" value="ECO:0007669"/>
    <property type="project" value="UniProtKB-KW"/>
</dbReference>
<feature type="domain" description="HTH gntR-type" evidence="5">
    <location>
        <begin position="18"/>
        <end position="76"/>
    </location>
</feature>
<protein>
    <submittedName>
        <fullName evidence="7">GntR family transcriptional regulator</fullName>
    </submittedName>
</protein>
<dbReference type="Gene3D" id="1.10.10.10">
    <property type="entry name" value="Winged helix-like DNA-binding domain superfamily/Winged helix DNA-binding domain"/>
    <property type="match status" value="2"/>
</dbReference>
<dbReference type="InterPro" id="IPR036390">
    <property type="entry name" value="WH_DNA-bd_sf"/>
</dbReference>
<dbReference type="InterPro" id="IPR000524">
    <property type="entry name" value="Tscrpt_reg_HTH_GntR"/>
</dbReference>
<evidence type="ECO:0000259" key="6">
    <source>
        <dbReference type="SMART" id="SM00895"/>
    </source>
</evidence>
<dbReference type="SMART" id="SM00895">
    <property type="entry name" value="FCD"/>
    <property type="match status" value="1"/>
</dbReference>
<dbReference type="InterPro" id="IPR036388">
    <property type="entry name" value="WH-like_DNA-bd_sf"/>
</dbReference>
<dbReference type="Pfam" id="PF00392">
    <property type="entry name" value="GntR"/>
    <property type="match status" value="2"/>
</dbReference>
<evidence type="ECO:0000256" key="1">
    <source>
        <dbReference type="ARBA" id="ARBA00023015"/>
    </source>
</evidence>
<evidence type="ECO:0000313" key="7">
    <source>
        <dbReference type="EMBL" id="QCI63464.1"/>
    </source>
</evidence>
<evidence type="ECO:0000313" key="8">
    <source>
        <dbReference type="Proteomes" id="UP000298781"/>
    </source>
</evidence>
<dbReference type="Pfam" id="PF07729">
    <property type="entry name" value="FCD"/>
    <property type="match status" value="1"/>
</dbReference>
<feature type="domain" description="GntR C-terminal" evidence="6">
    <location>
        <begin position="165"/>
        <end position="290"/>
    </location>
</feature>
<gene>
    <name evidence="7" type="ORF">E8M01_03950</name>
</gene>
<feature type="domain" description="HTH gntR-type" evidence="5">
    <location>
        <begin position="93"/>
        <end position="153"/>
    </location>
</feature>
<dbReference type="SUPFAM" id="SSF48008">
    <property type="entry name" value="GntR ligand-binding domain-like"/>
    <property type="match status" value="1"/>
</dbReference>
<dbReference type="PANTHER" id="PTHR43537:SF5">
    <property type="entry name" value="UXU OPERON TRANSCRIPTIONAL REGULATOR"/>
    <property type="match status" value="1"/>
</dbReference>
<keyword evidence="3" id="KW-0804">Transcription</keyword>
<name>A0A4D7AQD6_9HYPH</name>
<sequence length="326" mass="35137">MTAMTKTTSSVSPLQRDLARGILDLLRGRGAAAGDRLSRVALAEALGVSRTPVNGAVALLEEMGIVAIEGRSVRIVDLDRDASRLASSGDETSIARLLVGISRARRDGTLPDEVSERHLAQHFSAGRTTVAHALRQLAEAGVVTRNRGHGWSFTQGFASAEDRAASYRFRMLLEPAALLEPTFALPPGFEARMRADHARFLDRPWTADDAVAFFETNAAFHAGLAEASGNRFFAPVIAQQNRLRLLSNYAWQRGAERVEVSVREHLAILDALVAGDRQKAAELMRQHLAGAAALTFQMPGSGTSAPDGSDIDHAPPGRRAPKHRAK</sequence>
<reference evidence="7 8" key="1">
    <citation type="submission" date="2019-04" db="EMBL/GenBank/DDBJ databases">
        <title>Phreatobacter aquaticus sp. nov.</title>
        <authorList>
            <person name="Choi A."/>
        </authorList>
    </citation>
    <scope>NUCLEOTIDE SEQUENCE [LARGE SCALE GENOMIC DNA]</scope>
    <source>
        <strain evidence="7 8">KCTC 52518</strain>
    </source>
</reference>
<feature type="region of interest" description="Disordered" evidence="4">
    <location>
        <begin position="298"/>
        <end position="326"/>
    </location>
</feature>
<evidence type="ECO:0000259" key="5">
    <source>
        <dbReference type="SMART" id="SM00345"/>
    </source>
</evidence>
<evidence type="ECO:0000256" key="2">
    <source>
        <dbReference type="ARBA" id="ARBA00023125"/>
    </source>
</evidence>
<dbReference type="InterPro" id="IPR011711">
    <property type="entry name" value="GntR_C"/>
</dbReference>
<dbReference type="SMART" id="SM00345">
    <property type="entry name" value="HTH_GNTR"/>
    <property type="match status" value="2"/>
</dbReference>
<dbReference type="AlphaFoldDB" id="A0A4D7AQD6"/>
<evidence type="ECO:0000256" key="4">
    <source>
        <dbReference type="SAM" id="MobiDB-lite"/>
    </source>
</evidence>
<dbReference type="Gene3D" id="1.20.120.530">
    <property type="entry name" value="GntR ligand-binding domain-like"/>
    <property type="match status" value="1"/>
</dbReference>
<keyword evidence="8" id="KW-1185">Reference proteome</keyword>
<dbReference type="EMBL" id="CP039690">
    <property type="protein sequence ID" value="QCI63464.1"/>
    <property type="molecule type" value="Genomic_DNA"/>
</dbReference>
<dbReference type="InterPro" id="IPR008920">
    <property type="entry name" value="TF_FadR/GntR_C"/>
</dbReference>
<dbReference type="Proteomes" id="UP000298781">
    <property type="component" value="Chromosome"/>
</dbReference>
<dbReference type="KEGG" id="pstg:E8M01_03950"/>
<evidence type="ECO:0000256" key="3">
    <source>
        <dbReference type="ARBA" id="ARBA00023163"/>
    </source>
</evidence>
<proteinExistence type="predicted"/>
<dbReference type="PANTHER" id="PTHR43537">
    <property type="entry name" value="TRANSCRIPTIONAL REGULATOR, GNTR FAMILY"/>
    <property type="match status" value="1"/>
</dbReference>
<dbReference type="GO" id="GO:0003700">
    <property type="term" value="F:DNA-binding transcription factor activity"/>
    <property type="evidence" value="ECO:0007669"/>
    <property type="project" value="InterPro"/>
</dbReference>
<keyword evidence="2" id="KW-0238">DNA-binding</keyword>
<accession>A0A4D7AQD6</accession>
<keyword evidence="1" id="KW-0805">Transcription regulation</keyword>